<evidence type="ECO:0000256" key="5">
    <source>
        <dbReference type="ARBA" id="ARBA00022801"/>
    </source>
</evidence>
<dbReference type="Gene3D" id="3.30.40.10">
    <property type="entry name" value="Zinc/RING finger domain, C3HC4 (zinc finger)"/>
    <property type="match status" value="1"/>
</dbReference>
<dbReference type="OrthoDB" id="6270329at2759"/>
<feature type="compositionally biased region" description="Acidic residues" evidence="10">
    <location>
        <begin position="1284"/>
        <end position="1309"/>
    </location>
</feature>
<dbReference type="InterPro" id="IPR027417">
    <property type="entry name" value="P-loop_NTPase"/>
</dbReference>
<dbReference type="Pfam" id="PF00176">
    <property type="entry name" value="SNF2-rel_dom"/>
    <property type="match status" value="1"/>
</dbReference>
<feature type="region of interest" description="Disordered" evidence="10">
    <location>
        <begin position="1279"/>
        <end position="1309"/>
    </location>
</feature>
<evidence type="ECO:0000256" key="9">
    <source>
        <dbReference type="PROSITE-ProRule" id="PRU00175"/>
    </source>
</evidence>
<evidence type="ECO:0000256" key="8">
    <source>
        <dbReference type="ARBA" id="ARBA00022840"/>
    </source>
</evidence>
<dbReference type="PROSITE" id="PS50089">
    <property type="entry name" value="ZF_RING_2"/>
    <property type="match status" value="1"/>
</dbReference>
<feature type="region of interest" description="Disordered" evidence="10">
    <location>
        <begin position="1"/>
        <end position="229"/>
    </location>
</feature>
<evidence type="ECO:0000256" key="4">
    <source>
        <dbReference type="ARBA" id="ARBA00022771"/>
    </source>
</evidence>
<dbReference type="eggNOG" id="KOG1001">
    <property type="taxonomic scope" value="Eukaryota"/>
</dbReference>
<dbReference type="CDD" id="cd18793">
    <property type="entry name" value="SF2_C_SNF"/>
    <property type="match status" value="1"/>
</dbReference>
<evidence type="ECO:0000256" key="10">
    <source>
        <dbReference type="SAM" id="MobiDB-lite"/>
    </source>
</evidence>
<feature type="compositionally biased region" description="Low complexity" evidence="10">
    <location>
        <begin position="180"/>
        <end position="207"/>
    </location>
</feature>
<evidence type="ECO:0000313" key="12">
    <source>
        <dbReference type="EMBL" id="KNE54647.1"/>
    </source>
</evidence>
<dbReference type="SMART" id="SM00487">
    <property type="entry name" value="DEXDc"/>
    <property type="match status" value="1"/>
</dbReference>
<name>A0A0L0RW74_ALLM3</name>
<keyword evidence="13" id="KW-1185">Reference proteome</keyword>
<dbReference type="Pfam" id="PF14634">
    <property type="entry name" value="zf-RING_5"/>
    <property type="match status" value="1"/>
</dbReference>
<dbReference type="SUPFAM" id="SSF52540">
    <property type="entry name" value="P-loop containing nucleoside triphosphate hydrolases"/>
    <property type="match status" value="2"/>
</dbReference>
<dbReference type="GO" id="GO:0005634">
    <property type="term" value="C:nucleus"/>
    <property type="evidence" value="ECO:0007669"/>
    <property type="project" value="TreeGrafter"/>
</dbReference>
<dbReference type="Gene3D" id="3.40.50.300">
    <property type="entry name" value="P-loop containing nucleotide triphosphate hydrolases"/>
    <property type="match status" value="2"/>
</dbReference>
<reference evidence="12 13" key="1">
    <citation type="submission" date="2009-11" db="EMBL/GenBank/DDBJ databases">
        <title>Annotation of Allomyces macrogynus ATCC 38327.</title>
        <authorList>
            <consortium name="The Broad Institute Genome Sequencing Platform"/>
            <person name="Russ C."/>
            <person name="Cuomo C."/>
            <person name="Burger G."/>
            <person name="Gray M.W."/>
            <person name="Holland P.W.H."/>
            <person name="King N."/>
            <person name="Lang F.B.F."/>
            <person name="Roger A.J."/>
            <person name="Ruiz-Trillo I."/>
            <person name="Young S.K."/>
            <person name="Zeng Q."/>
            <person name="Gargeya S."/>
            <person name="Fitzgerald M."/>
            <person name="Haas B."/>
            <person name="Abouelleil A."/>
            <person name="Alvarado L."/>
            <person name="Arachchi H.M."/>
            <person name="Berlin A."/>
            <person name="Chapman S.B."/>
            <person name="Gearin G."/>
            <person name="Goldberg J."/>
            <person name="Griggs A."/>
            <person name="Gujja S."/>
            <person name="Hansen M."/>
            <person name="Heiman D."/>
            <person name="Howarth C."/>
            <person name="Larimer J."/>
            <person name="Lui A."/>
            <person name="MacDonald P.J.P."/>
            <person name="McCowen C."/>
            <person name="Montmayeur A."/>
            <person name="Murphy C."/>
            <person name="Neiman D."/>
            <person name="Pearson M."/>
            <person name="Priest M."/>
            <person name="Roberts A."/>
            <person name="Saif S."/>
            <person name="Shea T."/>
            <person name="Sisk P."/>
            <person name="Stolte C."/>
            <person name="Sykes S."/>
            <person name="Wortman J."/>
            <person name="Nusbaum C."/>
            <person name="Birren B."/>
        </authorList>
    </citation>
    <scope>NUCLEOTIDE SEQUENCE [LARGE SCALE GENOMIC DNA]</scope>
    <source>
        <strain evidence="12 13">ATCC 38327</strain>
    </source>
</reference>
<sequence>MPATRRKTKAAAVAAATSSNEPAASASASSMAPARRSTLKTSRVSTKDVVVTDSDSDHDEPVEQPKPKRRRQKEPAQPAVARSSSSTAPVADDEDEDGPVHRVTRSAARAKRTAPAPAVAEDVDMGESVAASSKGKGKGKGKGKATSAKDPEPIPPDWVPHAIDEPIPGSDDEADHADAAHLASAMAESQQFHASSSSSSQGASQQQRLADVDNGADDEDHEEVPEEATSWWHFYPDILDTSLGQERNGLNPVADNDDALLAAAVNDGMRRVRGHEFNEALPRAGAGAAVGANADAAELRPMVQRDDEEEDEDDAKAQVRPEWQRNDNELFLCSDSVRITARLPMPPETIDMATFQCIEPVIVASVQPRISVSMHVRRPVILPTQHFSYWWGIETENVTYAHPNLMAMTDDEIQALTVADFAEIEARDPYTERLKRVLPSEGRETWERVNDEGFAVPKTPIQRSLQRSLMLKLDQDAVARHDGDWPEDPDANFHQKSYAAGRHLDVKSCGSDLWKWTAEHAKYYHVILRTIKGQEYAPPDNAPDAEFLAHQPGYGYVFGIYLRVKEANETFRAGTKIPQVNEFFNRLLYRVGDRFNAAPPALYVPDTLECNQGEAPTPPGFQLTLRDFQQRTLAWLLSLERSRRSRTIQTHQVTETATKEQEEEFKRCELTGRPRWLQLGPGGMFVNTTTLEAVADPAARERGWAADTLPMGPLECRGALEVSKMGSGKTIMALSLVVANPFKSVRAIPWDDPLDKDRYLVSRATLVVVRSDLVSQWVAEAQKALPPGAKIVQLATIRDYREVSWDDVLLADVVIVSLSFLQNKNYQDRVTKVAKTSGRYCLPRDVYEMHAEQDMWPDRYRRWKRWSQETLSGAAHAVNDRIDSHIAELRECGRARFGPKKNKVILERVYWHRLVIDECHELSHVMGARSYHVNHNLRVAETLLFSLKTRFRLGLTGTPPINHVANVVALAEVVGVRNLPTTAVDTQAFLNSHVRRNNPELEVPPVHYRTNWVNLTPAEVGLMASHQLHSVRSRLMMCNHHQINDLVTAITGTTATSVDEVAARVQTARQDKMMSLVARGRRTQNELAPLVVRMEDLIELVPADQLADLPVTIGLTITNDDRIEVAGQDVRERLVRYVTIPDDGAGNGNDAMDEPVELPEAVDLSRVKNLTADARATAHRIVALCGDLVEIQAQLRHVTAQFRFMSTVLDAIRDTEDQTCPVCMEDINPGDPIVITKCAHVYCDACIQILLAQPRRMCAMCRGELDGPGATTRMIIERKRNQEGDGDQAMDGDAPEGDQEDEEEEEEGVDLAKYGSKIKALVYFVRRVLREDPTAKLILFSQFHLLTALMSQAFSEFGIGNVKLMGGNVITKRRAVTLFRNDPDMKILFLSAEDSVSGLQLTEANHVVIVHPFLGASEAMARAYELQGIARAVRAGQEREVTITRFVTRGTIEEELTARRSDVVQPGQAEQAEQQSEQQQQQQQQQRGENAVAAAQ</sequence>
<protein>
    <recommendedName>
        <fullName evidence="11">RING-type domain-containing protein</fullName>
    </recommendedName>
</protein>
<dbReference type="GO" id="GO:0005524">
    <property type="term" value="F:ATP binding"/>
    <property type="evidence" value="ECO:0007669"/>
    <property type="project" value="UniProtKB-KW"/>
</dbReference>
<keyword evidence="5" id="KW-0378">Hydrolase</keyword>
<keyword evidence="8" id="KW-0067">ATP-binding</keyword>
<reference evidence="13" key="2">
    <citation type="submission" date="2009-11" db="EMBL/GenBank/DDBJ databases">
        <title>The Genome Sequence of Allomyces macrogynus strain ATCC 38327.</title>
        <authorList>
            <consortium name="The Broad Institute Genome Sequencing Platform"/>
            <person name="Russ C."/>
            <person name="Cuomo C."/>
            <person name="Shea T."/>
            <person name="Young S.K."/>
            <person name="Zeng Q."/>
            <person name="Koehrsen M."/>
            <person name="Haas B."/>
            <person name="Borodovsky M."/>
            <person name="Guigo R."/>
            <person name="Alvarado L."/>
            <person name="Berlin A."/>
            <person name="Borenstein D."/>
            <person name="Chen Z."/>
            <person name="Engels R."/>
            <person name="Freedman E."/>
            <person name="Gellesch M."/>
            <person name="Goldberg J."/>
            <person name="Griggs A."/>
            <person name="Gujja S."/>
            <person name="Heiman D."/>
            <person name="Hepburn T."/>
            <person name="Howarth C."/>
            <person name="Jen D."/>
            <person name="Larson L."/>
            <person name="Lewis B."/>
            <person name="Mehta T."/>
            <person name="Park D."/>
            <person name="Pearson M."/>
            <person name="Roberts A."/>
            <person name="Saif S."/>
            <person name="Shenoy N."/>
            <person name="Sisk P."/>
            <person name="Stolte C."/>
            <person name="Sykes S."/>
            <person name="Walk T."/>
            <person name="White J."/>
            <person name="Yandava C."/>
            <person name="Burger G."/>
            <person name="Gray M.W."/>
            <person name="Holland P.W.H."/>
            <person name="King N."/>
            <person name="Lang F.B.F."/>
            <person name="Roger A.J."/>
            <person name="Ruiz-Trillo I."/>
            <person name="Lander E."/>
            <person name="Nusbaum C."/>
        </authorList>
    </citation>
    <scope>NUCLEOTIDE SEQUENCE [LARGE SCALE GENOMIC DNA]</scope>
    <source>
        <strain evidence="13">ATCC 38327</strain>
    </source>
</reference>
<dbReference type="GO" id="GO:0016787">
    <property type="term" value="F:hydrolase activity"/>
    <property type="evidence" value="ECO:0007669"/>
    <property type="project" value="UniProtKB-KW"/>
</dbReference>
<evidence type="ECO:0000259" key="11">
    <source>
        <dbReference type="PROSITE" id="PS50089"/>
    </source>
</evidence>
<dbReference type="InterPro" id="IPR049730">
    <property type="entry name" value="SNF2/RAD54-like_C"/>
</dbReference>
<evidence type="ECO:0000256" key="2">
    <source>
        <dbReference type="ARBA" id="ARBA00022723"/>
    </source>
</evidence>
<dbReference type="EMBL" id="GG745328">
    <property type="protein sequence ID" value="KNE54647.1"/>
    <property type="molecule type" value="Genomic_DNA"/>
</dbReference>
<feature type="compositionally biased region" description="Acidic residues" evidence="10">
    <location>
        <begin position="214"/>
        <end position="226"/>
    </location>
</feature>
<dbReference type="GO" id="GO:0008094">
    <property type="term" value="F:ATP-dependent activity, acting on DNA"/>
    <property type="evidence" value="ECO:0007669"/>
    <property type="project" value="TreeGrafter"/>
</dbReference>
<comment type="similarity">
    <text evidence="1">Belongs to the SNF2/RAD54 helicase family.</text>
</comment>
<feature type="compositionally biased region" description="Low complexity" evidence="10">
    <location>
        <begin position="10"/>
        <end position="53"/>
    </location>
</feature>
<dbReference type="STRING" id="578462.A0A0L0RW74"/>
<feature type="compositionally biased region" description="Low complexity" evidence="10">
    <location>
        <begin position="1468"/>
        <end position="1486"/>
    </location>
</feature>
<dbReference type="InterPro" id="IPR050628">
    <property type="entry name" value="SNF2_RAD54_helicase_TF"/>
</dbReference>
<evidence type="ECO:0000313" key="13">
    <source>
        <dbReference type="Proteomes" id="UP000054350"/>
    </source>
</evidence>
<dbReference type="InterPro" id="IPR014001">
    <property type="entry name" value="Helicase_ATP-bd"/>
</dbReference>
<evidence type="ECO:0000256" key="3">
    <source>
        <dbReference type="ARBA" id="ARBA00022741"/>
    </source>
</evidence>
<dbReference type="InterPro" id="IPR013083">
    <property type="entry name" value="Znf_RING/FYVE/PHD"/>
</dbReference>
<accession>A0A0L0RW74</accession>
<keyword evidence="3" id="KW-0547">Nucleotide-binding</keyword>
<evidence type="ECO:0000256" key="6">
    <source>
        <dbReference type="ARBA" id="ARBA00022806"/>
    </source>
</evidence>
<dbReference type="VEuPathDB" id="FungiDB:AMAG_00607"/>
<feature type="compositionally biased region" description="Basic residues" evidence="10">
    <location>
        <begin position="102"/>
        <end position="112"/>
    </location>
</feature>
<dbReference type="Proteomes" id="UP000054350">
    <property type="component" value="Unassembled WGS sequence"/>
</dbReference>
<feature type="region of interest" description="Disordered" evidence="10">
    <location>
        <begin position="1457"/>
        <end position="1496"/>
    </location>
</feature>
<evidence type="ECO:0000256" key="1">
    <source>
        <dbReference type="ARBA" id="ARBA00007025"/>
    </source>
</evidence>
<organism evidence="12 13">
    <name type="scientific">Allomyces macrogynus (strain ATCC 38327)</name>
    <name type="common">Allomyces javanicus var. macrogynus</name>
    <dbReference type="NCBI Taxonomy" id="578462"/>
    <lineage>
        <taxon>Eukaryota</taxon>
        <taxon>Fungi</taxon>
        <taxon>Fungi incertae sedis</taxon>
        <taxon>Blastocladiomycota</taxon>
        <taxon>Blastocladiomycetes</taxon>
        <taxon>Blastocladiales</taxon>
        <taxon>Blastocladiaceae</taxon>
        <taxon>Allomyces</taxon>
    </lineage>
</organism>
<dbReference type="PANTHER" id="PTHR45626:SF26">
    <property type="entry name" value="FAMILY HELICASE, PUTATIVE (AFU_ORTHOLOGUE AFUA_2G09120)-RELATED"/>
    <property type="match status" value="1"/>
</dbReference>
<dbReference type="SMART" id="SM00184">
    <property type="entry name" value="RING"/>
    <property type="match status" value="1"/>
</dbReference>
<keyword evidence="7" id="KW-0862">Zinc</keyword>
<keyword evidence="2" id="KW-0479">Metal-binding</keyword>
<dbReference type="PANTHER" id="PTHR45626">
    <property type="entry name" value="TRANSCRIPTION TERMINATION FACTOR 2-RELATED"/>
    <property type="match status" value="1"/>
</dbReference>
<keyword evidence="6" id="KW-0347">Helicase</keyword>
<dbReference type="SUPFAM" id="SSF57850">
    <property type="entry name" value="RING/U-box"/>
    <property type="match status" value="1"/>
</dbReference>
<evidence type="ECO:0000256" key="7">
    <source>
        <dbReference type="ARBA" id="ARBA00022833"/>
    </source>
</evidence>
<dbReference type="PROSITE" id="PS00518">
    <property type="entry name" value="ZF_RING_1"/>
    <property type="match status" value="1"/>
</dbReference>
<dbReference type="InterPro" id="IPR017907">
    <property type="entry name" value="Znf_RING_CS"/>
</dbReference>
<dbReference type="InterPro" id="IPR000330">
    <property type="entry name" value="SNF2_N"/>
</dbReference>
<gene>
    <name evidence="12" type="ORF">AMAG_00607</name>
</gene>
<feature type="domain" description="RING-type" evidence="11">
    <location>
        <begin position="1220"/>
        <end position="1262"/>
    </location>
</feature>
<dbReference type="GO" id="GO:0006281">
    <property type="term" value="P:DNA repair"/>
    <property type="evidence" value="ECO:0007669"/>
    <property type="project" value="TreeGrafter"/>
</dbReference>
<dbReference type="InterPro" id="IPR001841">
    <property type="entry name" value="Znf_RING"/>
</dbReference>
<dbReference type="GO" id="GO:0004386">
    <property type="term" value="F:helicase activity"/>
    <property type="evidence" value="ECO:0007669"/>
    <property type="project" value="UniProtKB-KW"/>
</dbReference>
<keyword evidence="4 9" id="KW-0863">Zinc-finger</keyword>
<dbReference type="GO" id="GO:0008270">
    <property type="term" value="F:zinc ion binding"/>
    <property type="evidence" value="ECO:0007669"/>
    <property type="project" value="UniProtKB-KW"/>
</dbReference>
<proteinExistence type="inferred from homology"/>